<dbReference type="SUPFAM" id="SSF51905">
    <property type="entry name" value="FAD/NAD(P)-binding domain"/>
    <property type="match status" value="1"/>
</dbReference>
<dbReference type="InterPro" id="IPR050493">
    <property type="entry name" value="FAD-dep_Monooxygenase_BioMet"/>
</dbReference>
<gene>
    <name evidence="4" type="ORF">DQQ10_26970</name>
</gene>
<dbReference type="GO" id="GO:0004497">
    <property type="term" value="F:monooxygenase activity"/>
    <property type="evidence" value="ECO:0007669"/>
    <property type="project" value="UniProtKB-KW"/>
</dbReference>
<reference evidence="4 5" key="1">
    <citation type="submission" date="2018-06" db="EMBL/GenBank/DDBJ databases">
        <title>Chryseolinea flavus sp. nov., a member of the phylum Bacteroidetes isolated from soil.</title>
        <authorList>
            <person name="Li Y."/>
            <person name="Wang J."/>
        </authorList>
    </citation>
    <scope>NUCLEOTIDE SEQUENCE [LARGE SCALE GENOMIC DNA]</scope>
    <source>
        <strain evidence="4 5">SDU1-6</strain>
    </source>
</reference>
<organism evidence="4 5">
    <name type="scientific">Pseudochryseolinea flava</name>
    <dbReference type="NCBI Taxonomy" id="2059302"/>
    <lineage>
        <taxon>Bacteria</taxon>
        <taxon>Pseudomonadati</taxon>
        <taxon>Bacteroidota</taxon>
        <taxon>Cytophagia</taxon>
        <taxon>Cytophagales</taxon>
        <taxon>Fulvivirgaceae</taxon>
        <taxon>Pseudochryseolinea</taxon>
    </lineage>
</organism>
<dbReference type="Gene3D" id="3.50.50.60">
    <property type="entry name" value="FAD/NAD(P)-binding domain"/>
    <property type="match status" value="1"/>
</dbReference>
<dbReference type="PANTHER" id="PTHR13789:SF309">
    <property type="entry name" value="PUTATIVE (AFU_ORTHOLOGUE AFUA_6G14510)-RELATED"/>
    <property type="match status" value="1"/>
</dbReference>
<dbReference type="InterPro" id="IPR036188">
    <property type="entry name" value="FAD/NAD-bd_sf"/>
</dbReference>
<comment type="caution">
    <text evidence="4">The sequence shown here is derived from an EMBL/GenBank/DDBJ whole genome shotgun (WGS) entry which is preliminary data.</text>
</comment>
<evidence type="ECO:0000256" key="1">
    <source>
        <dbReference type="ARBA" id="ARBA00023002"/>
    </source>
</evidence>
<evidence type="ECO:0000313" key="5">
    <source>
        <dbReference type="Proteomes" id="UP000251889"/>
    </source>
</evidence>
<dbReference type="RefSeq" id="WP_112750068.1">
    <property type="nucleotide sequence ID" value="NZ_QMFY01000028.1"/>
</dbReference>
<keyword evidence="1" id="KW-0560">Oxidoreductase</keyword>
<evidence type="ECO:0000313" key="4">
    <source>
        <dbReference type="EMBL" id="RAV97741.1"/>
    </source>
</evidence>
<keyword evidence="2 4" id="KW-0503">Monooxygenase</keyword>
<evidence type="ECO:0000259" key="3">
    <source>
        <dbReference type="Pfam" id="PF01494"/>
    </source>
</evidence>
<protein>
    <submittedName>
        <fullName evidence="4">Monooxygenase</fullName>
    </submittedName>
</protein>
<dbReference type="OrthoDB" id="9766816at2"/>
<dbReference type="PANTHER" id="PTHR13789">
    <property type="entry name" value="MONOOXYGENASE"/>
    <property type="match status" value="1"/>
</dbReference>
<dbReference type="PRINTS" id="PR00420">
    <property type="entry name" value="RNGMNOXGNASE"/>
</dbReference>
<dbReference type="InterPro" id="IPR002938">
    <property type="entry name" value="FAD-bd"/>
</dbReference>
<sequence>MTKWPTFAIVGGGIGGLTLAIAMQRQGYQVKVYESANDIKPLGAGIMLAANAIKALSEIGIAENIIAKGKVLQKLIIKDNHGKVLNETSSDSIRERYGLINNFTIHRADLHEVLLKLLHPDTLVLAKACTDFQQTKDGVDLFFQDGSTAHADYVIASDGIHSVFRKKLLPESQPRYAGYTCWRAVIDNLPAEFNFEETVESWGAGSRFGIVPLSGKRLYWFATLNARQNDPAKRNYKVEDLLREFSEFYDPVAKIISHTNNDQIIWSDIIDLAPIKKFAFNNLVLMGDAAHATTPNMGQGACMAIEDAAVLANCLDEYSSPEEAFYNFEKQRIARTTRIVNTSWRLGRVAQLQNPILAKLRNAAMRFTPQSVSEKQFKFLYEVEF</sequence>
<keyword evidence="5" id="KW-1185">Reference proteome</keyword>
<evidence type="ECO:0000256" key="2">
    <source>
        <dbReference type="ARBA" id="ARBA00023033"/>
    </source>
</evidence>
<name>A0A364XTR2_9BACT</name>
<proteinExistence type="predicted"/>
<dbReference type="Proteomes" id="UP000251889">
    <property type="component" value="Unassembled WGS sequence"/>
</dbReference>
<dbReference type="AlphaFoldDB" id="A0A364XTR2"/>
<dbReference type="NCBIfam" id="NF005243">
    <property type="entry name" value="PRK06753.1"/>
    <property type="match status" value="1"/>
</dbReference>
<dbReference type="Pfam" id="PF01494">
    <property type="entry name" value="FAD_binding_3"/>
    <property type="match status" value="1"/>
</dbReference>
<feature type="domain" description="FAD-binding" evidence="3">
    <location>
        <begin position="8"/>
        <end position="335"/>
    </location>
</feature>
<dbReference type="GO" id="GO:0071949">
    <property type="term" value="F:FAD binding"/>
    <property type="evidence" value="ECO:0007669"/>
    <property type="project" value="InterPro"/>
</dbReference>
<dbReference type="EMBL" id="QMFY01000028">
    <property type="protein sequence ID" value="RAV97741.1"/>
    <property type="molecule type" value="Genomic_DNA"/>
</dbReference>
<accession>A0A364XTR2</accession>